<evidence type="ECO:0000313" key="2">
    <source>
        <dbReference type="Proteomes" id="UP000198287"/>
    </source>
</evidence>
<protein>
    <submittedName>
        <fullName evidence="1">Uncharacterized protein</fullName>
    </submittedName>
</protein>
<dbReference type="AlphaFoldDB" id="A0A226DUF7"/>
<dbReference type="Proteomes" id="UP000198287">
    <property type="component" value="Unassembled WGS sequence"/>
</dbReference>
<dbReference type="EMBL" id="LNIX01000011">
    <property type="protein sequence ID" value="OXA48648.1"/>
    <property type="molecule type" value="Genomic_DNA"/>
</dbReference>
<keyword evidence="2" id="KW-1185">Reference proteome</keyword>
<proteinExistence type="predicted"/>
<sequence length="176" mass="20122">MALANHLKMWQRHRGVESLSVVLQHNGDMQWGGFTDSIVQLFPAVKKFDLKIPSLSMSSSYAVKRMMEPFQIWDLEHVNFDLEEVNKSAVVVEILKNMSLLKGIKRVNFMDVSLTQNDFFPHIQDISFYSAEFQSLKLSGHGHVAKTVELRPLQSGGPIRFTVPEIMGKMRPLLHQ</sequence>
<reference evidence="1 2" key="1">
    <citation type="submission" date="2015-12" db="EMBL/GenBank/DDBJ databases">
        <title>The genome of Folsomia candida.</title>
        <authorList>
            <person name="Faddeeva A."/>
            <person name="Derks M.F."/>
            <person name="Anvar Y."/>
            <person name="Smit S."/>
            <person name="Van Straalen N."/>
            <person name="Roelofs D."/>
        </authorList>
    </citation>
    <scope>NUCLEOTIDE SEQUENCE [LARGE SCALE GENOMIC DNA]</scope>
    <source>
        <strain evidence="1 2">VU population</strain>
        <tissue evidence="1">Whole body</tissue>
    </source>
</reference>
<gene>
    <name evidence="1" type="ORF">Fcan01_16234</name>
</gene>
<accession>A0A226DUF7</accession>
<organism evidence="1 2">
    <name type="scientific">Folsomia candida</name>
    <name type="common">Springtail</name>
    <dbReference type="NCBI Taxonomy" id="158441"/>
    <lineage>
        <taxon>Eukaryota</taxon>
        <taxon>Metazoa</taxon>
        <taxon>Ecdysozoa</taxon>
        <taxon>Arthropoda</taxon>
        <taxon>Hexapoda</taxon>
        <taxon>Collembola</taxon>
        <taxon>Entomobryomorpha</taxon>
        <taxon>Isotomoidea</taxon>
        <taxon>Isotomidae</taxon>
        <taxon>Proisotominae</taxon>
        <taxon>Folsomia</taxon>
    </lineage>
</organism>
<comment type="caution">
    <text evidence="1">The sequence shown here is derived from an EMBL/GenBank/DDBJ whole genome shotgun (WGS) entry which is preliminary data.</text>
</comment>
<evidence type="ECO:0000313" key="1">
    <source>
        <dbReference type="EMBL" id="OXA48648.1"/>
    </source>
</evidence>
<dbReference type="OrthoDB" id="2220528at2759"/>
<name>A0A226DUF7_FOLCA</name>